<dbReference type="InterPro" id="IPR001007">
    <property type="entry name" value="VWF_dom"/>
</dbReference>
<accession>A0A672Z9A8</accession>
<dbReference type="InterPro" id="IPR058755">
    <property type="entry name" value="Fn1-VW_OTOGL"/>
</dbReference>
<evidence type="ECO:0000256" key="5">
    <source>
        <dbReference type="ARBA" id="ARBA00023180"/>
    </source>
</evidence>
<keyword evidence="3" id="KW-0677">Repeat</keyword>
<dbReference type="Ensembl" id="ENSSORT00005013480.1">
    <property type="protein sequence ID" value="ENSSORP00005013072.1"/>
    <property type="gene ID" value="ENSSORG00005006811.1"/>
</dbReference>
<dbReference type="InterPro" id="IPR036084">
    <property type="entry name" value="Ser_inhib-like_sf"/>
</dbReference>
<dbReference type="InParanoid" id="A0A672Z9A8"/>
<feature type="compositionally biased region" description="Low complexity" evidence="8">
    <location>
        <begin position="1368"/>
        <end position="1404"/>
    </location>
</feature>
<dbReference type="PANTHER" id="PTHR11339">
    <property type="entry name" value="EXTRACELLULAR MATRIX GLYCOPROTEIN RELATED"/>
    <property type="match status" value="1"/>
</dbReference>
<evidence type="ECO:0000313" key="12">
    <source>
        <dbReference type="Ensembl" id="ENSSORP00005013072.1"/>
    </source>
</evidence>
<dbReference type="Pfam" id="PF00094">
    <property type="entry name" value="VWD"/>
    <property type="match status" value="4"/>
</dbReference>
<feature type="compositionally biased region" description="Low complexity" evidence="8">
    <location>
        <begin position="1278"/>
        <end position="1359"/>
    </location>
</feature>
<keyword evidence="2" id="KW-0964">Secreted</keyword>
<evidence type="ECO:0000256" key="4">
    <source>
        <dbReference type="ARBA" id="ARBA00023157"/>
    </source>
</evidence>
<comment type="caution">
    <text evidence="7">Lacks conserved residue(s) required for the propagation of feature annotation.</text>
</comment>
<feature type="domain" description="CTCK" evidence="10">
    <location>
        <begin position="2619"/>
        <end position="2704"/>
    </location>
</feature>
<sequence length="2704" mass="297775">MYMCVCVCVRVIVFLSWLIHLSVPNTGFEREMTCRTWGQYNFETFDGLYFYFPGRCTYTLLRDCEDTAQAGIAVHNDPNCGPAPYTCQRSVSLFLPWDGEVRLHANHVTFKGERSVTQLNKAMNRLIIGKEIVQHGFTLAWDGLRGSVYIKLSPEFVGRTCGMCGNFNADIQDDLKTSYGVLTHDIEMFGNSWVEAEPHEAQCPMVPSGFPSPCTGIDEVCSMLLEPPFQSCHDFVSPLSYIASCSNDLCATLHLAHLKHSFSVFSEYARSCAHADHPLHDWRTHIPQCGTSGHCSAGLQHRECISCCPASCSLERTCIDSKLACLDGCYCPEGLIFENGGCVMPSDCPCEYHGMFYPSGQTLQEECNNCSCVGGVWNCTEYSCPGECSVTGDMYFQSFDGRVFTFPATCQYILAKSRNSGKFTVIIQNAPCGANLDGACIQSVSLITDEDPRTEITLSHLGEVSLAGQYRISLPYSDDMFLIQELSSMFLQVKTSFGLHLQYSWTEFRLYLQADELWKDDTVGLCGTFNGNIQDDFLSPSGMIESTPQLFGNAWRTSPACSAPLSTPQIDPCDTHQQAVAYASEMCDILNQDLFSACHEYLSPTSYHQQCRSDTCKCGTPCLCSALAHYARHCRRFSIIIDFRSQIQDCALTCPPSMHYGMCVSSCERRCSTLSGPQRCGDECEEGCVCPHGTFYNHLCLCVYPPHCLHFFFSNCMSWSSPDRLCPAGQIYQNCSEGEGGLSAGGGVACERTCETYLLNLTCSTHEPCVPGCVCPPGLLKHGDECFEAAACPCLWKGKEYFPGDRVSSPCHQCICQHGTFQCVFRPCPSMCTAYGDRHYRTFDGLLFDYVGACKVYLLKSSNDVLLSVTAENIDCFDSGVICRKSLLISIGRSFISFDDDSGKPNPLSVIDRKQRMFLWPAGYFTVIHFPEEDVTILWDRKTTIHIQVGPQWQGKLSGLCGNFDLKTVNEMRTPDNIDSQTPQEFGNSWTATECVNSPEIRHPCSLSPLREPFAKRQCAVLLSEVFQACHTVVDVTWFYMNCLGDTCGCSHGGDCECFCTSVAAYAQRCCHQGVPIDWRSPSLCPYDCEFYNKGMKISPLNFWNKYIRQPQVQSTQLGDYTLRISFEAANRPNYFLSTSPSGLVRLSKWEESEEFWDRATFLLHKDTWIPGFVSLESHAKPGFFLHTTLPRVHLVKYRHSDTFRKATLFRVTDALPGPRCQWRYDTCVLPCFRTCSDPTAEACVNIPQVEACLPICPPHMVLDEVTHRCVYAEDSITSPTSPSTPVSPTKPHITPTSPSTPISPTRPHTTRTSPSISVSSTRPHTTTTSPAIPVSPTRPHTTTTSPSTPISSTQPHTTLTSPSIPVSPTRPHTTATSPSTPVSPTRPHTTTTSPSTPILPTRPHTTLTSPAIPVSSTRPHTTTTSTATPFSPTRPHTTLTSPSTPVSSTGLHTTPTTKTTTSTPVSTRSTRTTSSIQDISSSTPTGSQLSVVPPSVVPEVEERLSTLKVTESRTSAVLTSTSSAPFAITALFWFTSVTRPPDPLQPFYTTIATTLQPPATETPTTTSSVTPPADMLPSTTKSTTPSAAATSSPERATVTSAFTESTTPLISTASTLPGLPSTAFTTPSPPLSHVETETTSPPIEPVTQEITKKTTVSPVSTVHTTTSFLSSTATQASTSTTPKVSTTSAPEFSTPTDHKPSTTAMPSTLSDWHTVEKVTAPEPSERPKVTSATPHPPAPTSVASTLKTSLSATTVKITTHAEYQEPQTSTTPPVTTSPSSPMVTIADTTTILSPQTAETSTQPVSTERTSEPWRPPHWETMSTMVYSPKSTPEVLILTKTTAVPHPPVTTPPYAEIIDECTKYICVNNQLVLFNKSQSCPFTAEPPNCGLLGFAVLVNGDKCCPQWDCPCRCSVFPDLNVITFDGNSVAIYKAASYIVTQLRNETVMVLFFFPKLLWNFTNLCLVALNITHKSNHIVINRLQRRVGGALFQYAKPRFRKFGFEIYDTGNMYLIRSPAGLKLQWYHSTGMMVIETDSYANKLQTMGLCGFCDGDPTNDLTLANGTSVGESADPALFIDSWQIPNTTSYVSHSRRRELNCSTSDCSYCLNMLQQDAFSACHVFVPPSTFCEIWVRDAEYVTNHCVALAAYAASCHKFNICIEWRRPDYCPFICPDTLQYQACLPACTASSCPNQDFDSDPDQCSGLTEGCVCPEGTLLHRPYSALCISPDKCACTDSSGIPHAHGEVWKASNDACCMYRCDNDTIMPVEYNCSHMETPECHRRGEVIISLVEDTSCCPHKVCVCNQSLCDLLPPECKYGEKLISYYREDSCCPDYICECDPDLCESVVPSCRDDQLLISTRADGSCCVAHICMCSSCSESPPLCQDGEVLTVDRNTTDRCCPEYQCVCEPYRCPQLSCPVGMSVLSTSSPERCCPNQTCGMSHFFKLTEMIFTCKYLCNNRLMVKAVCVFGDRGVLRPGQTLVEHGDDGVCHSRQCSRSLDPSSGFHLLRTSTTNCSSHCQPNQIYIPPKDQSMCCGVCKNISCLYKHENGTVVLYKPGRSWVSNCMNFDCADTASGPTLISYPFSCPHFNETECMKIGGTVISYMDGCCRTCKEDGKSCQKVTVRMTIRKNDCRSNRPVNIVSCDGKCPSASIYNYNINTYARFCKCCRETGLQRRSVQLYCSGNTTWVSYTIQEPTDCSCQWS</sequence>
<feature type="compositionally biased region" description="Basic and acidic residues" evidence="8">
    <location>
        <begin position="1809"/>
        <end position="1818"/>
    </location>
</feature>
<feature type="region of interest" description="Disordered" evidence="8">
    <location>
        <begin position="1557"/>
        <end position="1602"/>
    </location>
</feature>
<evidence type="ECO:0000256" key="7">
    <source>
        <dbReference type="PROSITE-ProRule" id="PRU00039"/>
    </source>
</evidence>
<dbReference type="InterPro" id="IPR036195">
    <property type="entry name" value="AbfB_ABD_sf"/>
</dbReference>
<keyword evidence="13" id="KW-1185">Reference proteome</keyword>
<evidence type="ECO:0000256" key="3">
    <source>
        <dbReference type="ARBA" id="ARBA00022737"/>
    </source>
</evidence>
<keyword evidence="5" id="KW-0325">Glycoprotein</keyword>
<feature type="domain" description="VWFD" evidence="11">
    <location>
        <begin position="1911"/>
        <end position="2088"/>
    </location>
</feature>
<reference evidence="12" key="1">
    <citation type="submission" date="2019-06" db="EMBL/GenBank/DDBJ databases">
        <authorList>
            <consortium name="Wellcome Sanger Institute Data Sharing"/>
        </authorList>
    </citation>
    <scope>NUCLEOTIDE SEQUENCE [LARGE SCALE GENOMIC DNA]</scope>
</reference>
<feature type="region of interest" description="Disordered" evidence="8">
    <location>
        <begin position="1674"/>
        <end position="1746"/>
    </location>
</feature>
<dbReference type="SMART" id="SM00215">
    <property type="entry name" value="VWC_out"/>
    <property type="match status" value="1"/>
</dbReference>
<evidence type="ECO:0000256" key="2">
    <source>
        <dbReference type="ARBA" id="ARBA00022525"/>
    </source>
</evidence>
<dbReference type="Pfam" id="PF08742">
    <property type="entry name" value="C8"/>
    <property type="match status" value="4"/>
</dbReference>
<dbReference type="PROSITE" id="PS01225">
    <property type="entry name" value="CTCK_2"/>
    <property type="match status" value="1"/>
</dbReference>
<feature type="signal peptide" evidence="9">
    <location>
        <begin position="1"/>
        <end position="27"/>
    </location>
</feature>
<dbReference type="GO" id="GO:0046373">
    <property type="term" value="P:L-arabinose metabolic process"/>
    <property type="evidence" value="ECO:0007669"/>
    <property type="project" value="InterPro"/>
</dbReference>
<dbReference type="SUPFAM" id="SSF57603">
    <property type="entry name" value="FnI-like domain"/>
    <property type="match status" value="1"/>
</dbReference>
<gene>
    <name evidence="12" type="primary">otog</name>
</gene>
<dbReference type="GO" id="GO:0031012">
    <property type="term" value="C:extracellular matrix"/>
    <property type="evidence" value="ECO:0007669"/>
    <property type="project" value="TreeGrafter"/>
</dbReference>
<dbReference type="Proteomes" id="UP000472271">
    <property type="component" value="Chromosome 3"/>
</dbReference>
<dbReference type="GO" id="GO:0046556">
    <property type="term" value="F:alpha-L-arabinofuranosidase activity"/>
    <property type="evidence" value="ECO:0007669"/>
    <property type="project" value="InterPro"/>
</dbReference>
<dbReference type="Gene3D" id="2.80.10.50">
    <property type="match status" value="1"/>
</dbReference>
<feature type="chain" id="PRO_5025510174" evidence="9">
    <location>
        <begin position="28"/>
        <end position="2704"/>
    </location>
</feature>
<comment type="similarity">
    <text evidence="6">Belongs to the otogelin family.</text>
</comment>
<dbReference type="InterPro" id="IPR002919">
    <property type="entry name" value="TIL_dom"/>
</dbReference>
<feature type="region of interest" description="Disordered" evidence="8">
    <location>
        <begin position="1277"/>
        <end position="1495"/>
    </location>
</feature>
<feature type="compositionally biased region" description="Polar residues" evidence="8">
    <location>
        <begin position="1690"/>
        <end position="1712"/>
    </location>
</feature>
<feature type="compositionally biased region" description="Low complexity" evidence="8">
    <location>
        <begin position="1416"/>
        <end position="1495"/>
    </location>
</feature>
<dbReference type="Gene3D" id="2.10.25.10">
    <property type="entry name" value="Laminin"/>
    <property type="match status" value="4"/>
</dbReference>
<feature type="domain" description="VWFD" evidence="11">
    <location>
        <begin position="830"/>
        <end position="999"/>
    </location>
</feature>
<proteinExistence type="inferred from homology"/>
<dbReference type="PROSITE" id="PS51233">
    <property type="entry name" value="VWFD"/>
    <property type="match status" value="4"/>
</dbReference>
<dbReference type="InterPro" id="IPR014853">
    <property type="entry name" value="VWF/SSPO/ZAN-like_Cys-rich_dom"/>
</dbReference>
<organism evidence="12 13">
    <name type="scientific">Sphaeramia orbicularis</name>
    <name type="common">orbiculate cardinalfish</name>
    <dbReference type="NCBI Taxonomy" id="375764"/>
    <lineage>
        <taxon>Eukaryota</taxon>
        <taxon>Metazoa</taxon>
        <taxon>Chordata</taxon>
        <taxon>Craniata</taxon>
        <taxon>Vertebrata</taxon>
        <taxon>Euteleostomi</taxon>
        <taxon>Actinopterygii</taxon>
        <taxon>Neopterygii</taxon>
        <taxon>Teleostei</taxon>
        <taxon>Neoteleostei</taxon>
        <taxon>Acanthomorphata</taxon>
        <taxon>Gobiaria</taxon>
        <taxon>Kurtiformes</taxon>
        <taxon>Apogonoidei</taxon>
        <taxon>Apogonidae</taxon>
        <taxon>Apogoninae</taxon>
        <taxon>Sphaeramia</taxon>
    </lineage>
</organism>
<evidence type="ECO:0000259" key="10">
    <source>
        <dbReference type="PROSITE" id="PS01225"/>
    </source>
</evidence>
<evidence type="ECO:0000256" key="1">
    <source>
        <dbReference type="ARBA" id="ARBA00004613"/>
    </source>
</evidence>
<dbReference type="InterPro" id="IPR006207">
    <property type="entry name" value="Cys_knot_C"/>
</dbReference>
<evidence type="ECO:0000256" key="9">
    <source>
        <dbReference type="SAM" id="SignalP"/>
    </source>
</evidence>
<evidence type="ECO:0000256" key="6">
    <source>
        <dbReference type="ARBA" id="ARBA00061260"/>
    </source>
</evidence>
<dbReference type="Pfam" id="PF25962">
    <property type="entry name" value="TIL_OTOGL_Mucin"/>
    <property type="match status" value="1"/>
</dbReference>
<evidence type="ECO:0000313" key="13">
    <source>
        <dbReference type="Proteomes" id="UP000472271"/>
    </source>
</evidence>
<feature type="region of interest" description="Disordered" evidence="8">
    <location>
        <begin position="1795"/>
        <end position="1818"/>
    </location>
</feature>
<reference evidence="12" key="3">
    <citation type="submission" date="2025-09" db="UniProtKB">
        <authorList>
            <consortium name="Ensembl"/>
        </authorList>
    </citation>
    <scope>IDENTIFICATION</scope>
</reference>
<dbReference type="SUPFAM" id="SSF110221">
    <property type="entry name" value="AbfB domain"/>
    <property type="match status" value="1"/>
</dbReference>
<dbReference type="Pfam" id="PF01826">
    <property type="entry name" value="TIL"/>
    <property type="match status" value="1"/>
</dbReference>
<evidence type="ECO:0000256" key="8">
    <source>
        <dbReference type="SAM" id="MobiDB-lite"/>
    </source>
</evidence>
<dbReference type="CDD" id="cd19941">
    <property type="entry name" value="TIL"/>
    <property type="match status" value="4"/>
</dbReference>
<dbReference type="InterPro" id="IPR058753">
    <property type="entry name" value="TIL_OTOGL_Mucin"/>
</dbReference>
<dbReference type="SMART" id="SM00832">
    <property type="entry name" value="C8"/>
    <property type="match status" value="4"/>
</dbReference>
<dbReference type="InterPro" id="IPR050780">
    <property type="entry name" value="Mucin_vWF_Thrombospondin_sf"/>
</dbReference>
<dbReference type="Pfam" id="PF25960">
    <property type="entry name" value="Fn1-VW_OTOGL"/>
    <property type="match status" value="1"/>
</dbReference>
<keyword evidence="9" id="KW-0732">Signal</keyword>
<feature type="domain" description="VWFD" evidence="11">
    <location>
        <begin position="386"/>
        <end position="562"/>
    </location>
</feature>
<dbReference type="InterPro" id="IPR001846">
    <property type="entry name" value="VWF_type-D"/>
</dbReference>
<dbReference type="GO" id="GO:0005615">
    <property type="term" value="C:extracellular space"/>
    <property type="evidence" value="ECO:0007669"/>
    <property type="project" value="TreeGrafter"/>
</dbReference>
<dbReference type="SMART" id="SM00041">
    <property type="entry name" value="CT"/>
    <property type="match status" value="1"/>
</dbReference>
<feature type="compositionally biased region" description="Low complexity" evidence="8">
    <location>
        <begin position="1557"/>
        <end position="1594"/>
    </location>
</feature>
<dbReference type="SMART" id="SM00216">
    <property type="entry name" value="VWD"/>
    <property type="match status" value="4"/>
</dbReference>
<evidence type="ECO:0000259" key="11">
    <source>
        <dbReference type="PROSITE" id="PS51233"/>
    </source>
</evidence>
<keyword evidence="4 7" id="KW-1015">Disulfide bond</keyword>
<protein>
    <submittedName>
        <fullName evidence="12">Otogelin</fullName>
    </submittedName>
</protein>
<feature type="domain" description="VWFD" evidence="11">
    <location>
        <begin position="32"/>
        <end position="204"/>
    </location>
</feature>
<comment type="subcellular location">
    <subcellularLocation>
        <location evidence="1">Secreted</location>
    </subcellularLocation>
</comment>
<feature type="compositionally biased region" description="Polar residues" evidence="8">
    <location>
        <begin position="1795"/>
        <end position="1808"/>
    </location>
</feature>
<name>A0A672Z9A8_9TELE</name>
<feature type="compositionally biased region" description="Low complexity" evidence="8">
    <location>
        <begin position="1674"/>
        <end position="1689"/>
    </location>
</feature>
<dbReference type="PANTHER" id="PTHR11339:SF228">
    <property type="entry name" value="OTOGELIN"/>
    <property type="match status" value="1"/>
</dbReference>
<dbReference type="SUPFAM" id="SSF57567">
    <property type="entry name" value="Serine protease inhibitors"/>
    <property type="match status" value="4"/>
</dbReference>
<feature type="disulfide bond" evidence="7">
    <location>
        <begin position="2633"/>
        <end position="2682"/>
    </location>
</feature>
<reference evidence="12" key="2">
    <citation type="submission" date="2025-08" db="UniProtKB">
        <authorList>
            <consortium name="Ensembl"/>
        </authorList>
    </citation>
    <scope>IDENTIFICATION</scope>
</reference>